<organism evidence="5 6">
    <name type="scientific">Maritimibacter dapengensis</name>
    <dbReference type="NCBI Taxonomy" id="2836868"/>
    <lineage>
        <taxon>Bacteria</taxon>
        <taxon>Pseudomonadati</taxon>
        <taxon>Pseudomonadota</taxon>
        <taxon>Alphaproteobacteria</taxon>
        <taxon>Rhodobacterales</taxon>
        <taxon>Roseobacteraceae</taxon>
        <taxon>Maritimibacter</taxon>
    </lineage>
</organism>
<proteinExistence type="predicted"/>
<dbReference type="EMBL" id="JAHUZE010000002">
    <property type="protein sequence ID" value="MBV7379152.1"/>
    <property type="molecule type" value="Genomic_DNA"/>
</dbReference>
<evidence type="ECO:0000256" key="3">
    <source>
        <dbReference type="ARBA" id="ARBA00023163"/>
    </source>
</evidence>
<dbReference type="Pfam" id="PF01638">
    <property type="entry name" value="HxlR"/>
    <property type="match status" value="1"/>
</dbReference>
<dbReference type="Proteomes" id="UP000756530">
    <property type="component" value="Unassembled WGS sequence"/>
</dbReference>
<evidence type="ECO:0000256" key="2">
    <source>
        <dbReference type="ARBA" id="ARBA00023125"/>
    </source>
</evidence>
<evidence type="ECO:0000313" key="6">
    <source>
        <dbReference type="Proteomes" id="UP000756530"/>
    </source>
</evidence>
<dbReference type="RefSeq" id="WP_218392301.1">
    <property type="nucleotide sequence ID" value="NZ_JAHUZE010000002.1"/>
</dbReference>
<feature type="domain" description="HTH hxlR-type" evidence="4">
    <location>
        <begin position="8"/>
        <end position="104"/>
    </location>
</feature>
<evidence type="ECO:0000259" key="4">
    <source>
        <dbReference type="PROSITE" id="PS51118"/>
    </source>
</evidence>
<evidence type="ECO:0000256" key="1">
    <source>
        <dbReference type="ARBA" id="ARBA00023015"/>
    </source>
</evidence>
<evidence type="ECO:0000313" key="5">
    <source>
        <dbReference type="EMBL" id="MBV7379152.1"/>
    </source>
</evidence>
<reference evidence="5 6" key="1">
    <citation type="submission" date="2021-05" db="EMBL/GenBank/DDBJ databases">
        <title>Culturable bacteria isolated from Daya Bay.</title>
        <authorList>
            <person name="Zheng W."/>
            <person name="Yu S."/>
            <person name="Huang Y."/>
        </authorList>
    </citation>
    <scope>NUCLEOTIDE SEQUENCE [LARGE SCALE GENOMIC DNA]</scope>
    <source>
        <strain evidence="5 6">DP4N28-5</strain>
    </source>
</reference>
<comment type="caution">
    <text evidence="5">The sequence shown here is derived from an EMBL/GenBank/DDBJ whole genome shotgun (WGS) entry which is preliminary data.</text>
</comment>
<dbReference type="PANTHER" id="PTHR33204:SF18">
    <property type="entry name" value="TRANSCRIPTIONAL REGULATORY PROTEIN"/>
    <property type="match status" value="1"/>
</dbReference>
<name>A0ABS6T1Q3_9RHOB</name>
<keyword evidence="2" id="KW-0238">DNA-binding</keyword>
<accession>A0ABS6T1Q3</accession>
<gene>
    <name evidence="5" type="ORF">KJP28_09435</name>
</gene>
<keyword evidence="6" id="KW-1185">Reference proteome</keyword>
<protein>
    <submittedName>
        <fullName evidence="5">Helix-turn-helix transcriptional regulator</fullName>
    </submittedName>
</protein>
<dbReference type="PROSITE" id="PS51118">
    <property type="entry name" value="HTH_HXLR"/>
    <property type="match status" value="1"/>
</dbReference>
<dbReference type="PANTHER" id="PTHR33204">
    <property type="entry name" value="TRANSCRIPTIONAL REGULATOR, MARR FAMILY"/>
    <property type="match status" value="1"/>
</dbReference>
<sequence>MKSYGQFCPVAKAAELFCERWNALIIRDLAHGPRRFSELQRGVPLLSPSLLSARLKWLIDEDIVTRPDPADRNSGYMLTDAGREFVPLVEALGVWGQRWTRRALKDHEIDLGLLVWSLESATDPNAFGGARCLIKLELTDQIASKRDWWFLNQKGRCELCVEDPGGEVNLYLACTLPDAIYVVRGDLTPGTAIETGRLEVIGDAWAREAFTNWLNLGPLTRVGSRRPETGAMR</sequence>
<keyword evidence="1" id="KW-0805">Transcription regulation</keyword>
<dbReference type="InterPro" id="IPR002577">
    <property type="entry name" value="HTH_HxlR"/>
</dbReference>
<keyword evidence="3" id="KW-0804">Transcription</keyword>